<dbReference type="Proteomes" id="UP001464923">
    <property type="component" value="Unassembled WGS sequence"/>
</dbReference>
<comment type="caution">
    <text evidence="2">The sequence shown here is derived from an EMBL/GenBank/DDBJ whole genome shotgun (WGS) entry which is preliminary data.</text>
</comment>
<evidence type="ECO:0000313" key="3">
    <source>
        <dbReference type="Proteomes" id="UP001464923"/>
    </source>
</evidence>
<sequence length="126" mass="13522">MSGPDGVDPDGIDTDVFDPRVLARGAPHDALRLLRDTAPVSGQGELAVGPWPAGPGFWAATRYDDVRHVLRSPADDPDPADLPFPRRTVRTMDAPAPGPARRRGTPPDVRPRQRDDPAAARVVIGH</sequence>
<organism evidence="2 3">
    <name type="scientific">Pseudonocardia tropica</name>
    <dbReference type="NCBI Taxonomy" id="681289"/>
    <lineage>
        <taxon>Bacteria</taxon>
        <taxon>Bacillati</taxon>
        <taxon>Actinomycetota</taxon>
        <taxon>Actinomycetes</taxon>
        <taxon>Pseudonocardiales</taxon>
        <taxon>Pseudonocardiaceae</taxon>
        <taxon>Pseudonocardia</taxon>
    </lineage>
</organism>
<dbReference type="RefSeq" id="WP_345648030.1">
    <property type="nucleotide sequence ID" value="NZ_BAABLY010000055.1"/>
</dbReference>
<reference evidence="2 3" key="1">
    <citation type="submission" date="2024-03" db="EMBL/GenBank/DDBJ databases">
        <title>Draft genome sequence of Pseudonocardia tropica JCM 19149.</title>
        <authorList>
            <person name="Butdee W."/>
            <person name="Duangmal K."/>
        </authorList>
    </citation>
    <scope>NUCLEOTIDE SEQUENCE [LARGE SCALE GENOMIC DNA]</scope>
    <source>
        <strain evidence="2 3">JCM 19149</strain>
    </source>
</reference>
<feature type="region of interest" description="Disordered" evidence="1">
    <location>
        <begin position="70"/>
        <end position="126"/>
    </location>
</feature>
<evidence type="ECO:0000256" key="1">
    <source>
        <dbReference type="SAM" id="MobiDB-lite"/>
    </source>
</evidence>
<gene>
    <name evidence="2" type="ORF">WHI96_01345</name>
</gene>
<dbReference type="EMBL" id="JBEDNP010000001">
    <property type="protein sequence ID" value="MEQ3537451.1"/>
    <property type="molecule type" value="Genomic_DNA"/>
</dbReference>
<evidence type="ECO:0008006" key="4">
    <source>
        <dbReference type="Google" id="ProtNLM"/>
    </source>
</evidence>
<feature type="compositionally biased region" description="Basic and acidic residues" evidence="1">
    <location>
        <begin position="109"/>
        <end position="118"/>
    </location>
</feature>
<dbReference type="InterPro" id="IPR036396">
    <property type="entry name" value="Cyt_P450_sf"/>
</dbReference>
<proteinExistence type="predicted"/>
<protein>
    <recommendedName>
        <fullName evidence="4">Cytochrome P450</fullName>
    </recommendedName>
</protein>
<keyword evidence="3" id="KW-1185">Reference proteome</keyword>
<dbReference type="Gene3D" id="1.10.630.10">
    <property type="entry name" value="Cytochrome P450"/>
    <property type="match status" value="1"/>
</dbReference>
<accession>A0ABV1JP22</accession>
<evidence type="ECO:0000313" key="2">
    <source>
        <dbReference type="EMBL" id="MEQ3537451.1"/>
    </source>
</evidence>
<name>A0ABV1JP22_9PSEU</name>